<dbReference type="CDD" id="cd05471">
    <property type="entry name" value="pepsin_like"/>
    <property type="match status" value="1"/>
</dbReference>
<keyword evidence="2 5" id="KW-0064">Aspartyl protease</keyword>
<dbReference type="PROSITE" id="PS00141">
    <property type="entry name" value="ASP_PROTEASE"/>
    <property type="match status" value="2"/>
</dbReference>
<feature type="disulfide bond" evidence="4">
    <location>
        <begin position="97"/>
        <end position="101"/>
    </location>
</feature>
<reference evidence="9 10" key="1">
    <citation type="submission" date="2014-04" db="EMBL/GenBank/DDBJ databases">
        <authorList>
            <consortium name="DOE Joint Genome Institute"/>
            <person name="Kuo A."/>
            <person name="Tarkka M."/>
            <person name="Buscot F."/>
            <person name="Kohler A."/>
            <person name="Nagy L.G."/>
            <person name="Floudas D."/>
            <person name="Copeland A."/>
            <person name="Barry K.W."/>
            <person name="Cichocki N."/>
            <person name="Veneault-Fourrey C."/>
            <person name="LaButti K."/>
            <person name="Lindquist E.A."/>
            <person name="Lipzen A."/>
            <person name="Lundell T."/>
            <person name="Morin E."/>
            <person name="Murat C."/>
            <person name="Sun H."/>
            <person name="Tunlid A."/>
            <person name="Henrissat B."/>
            <person name="Grigoriev I.V."/>
            <person name="Hibbett D.S."/>
            <person name="Martin F."/>
            <person name="Nordberg H.P."/>
            <person name="Cantor M.N."/>
            <person name="Hua S.X."/>
        </authorList>
    </citation>
    <scope>NUCLEOTIDE SEQUENCE [LARGE SCALE GENOMIC DNA]</scope>
    <source>
        <strain evidence="9 10">F 1598</strain>
    </source>
</reference>
<proteinExistence type="inferred from homology"/>
<feature type="domain" description="Peptidase A1" evidence="8">
    <location>
        <begin position="66"/>
        <end position="390"/>
    </location>
</feature>
<reference evidence="10" key="2">
    <citation type="submission" date="2015-01" db="EMBL/GenBank/DDBJ databases">
        <title>Evolutionary Origins and Diversification of the Mycorrhizal Mutualists.</title>
        <authorList>
            <consortium name="DOE Joint Genome Institute"/>
            <consortium name="Mycorrhizal Genomics Consortium"/>
            <person name="Kohler A."/>
            <person name="Kuo A."/>
            <person name="Nagy L.G."/>
            <person name="Floudas D."/>
            <person name="Copeland A."/>
            <person name="Barry K.W."/>
            <person name="Cichocki N."/>
            <person name="Veneault-Fourrey C."/>
            <person name="LaButti K."/>
            <person name="Lindquist E.A."/>
            <person name="Lipzen A."/>
            <person name="Lundell T."/>
            <person name="Morin E."/>
            <person name="Murat C."/>
            <person name="Riley R."/>
            <person name="Ohm R."/>
            <person name="Sun H."/>
            <person name="Tunlid A."/>
            <person name="Henrissat B."/>
            <person name="Grigoriev I.V."/>
            <person name="Hibbett D.S."/>
            <person name="Martin F."/>
        </authorList>
    </citation>
    <scope>NUCLEOTIDE SEQUENCE [LARGE SCALE GENOMIC DNA]</scope>
    <source>
        <strain evidence="10">F 1598</strain>
    </source>
</reference>
<accession>A0A0C3GMX8</accession>
<evidence type="ECO:0000313" key="9">
    <source>
        <dbReference type="EMBL" id="KIM91876.1"/>
    </source>
</evidence>
<name>A0A0C3GMX8_PILCF</name>
<feature type="region of interest" description="Disordered" evidence="6">
    <location>
        <begin position="25"/>
        <end position="46"/>
    </location>
</feature>
<dbReference type="InterPro" id="IPR033121">
    <property type="entry name" value="PEPTIDASE_A1"/>
</dbReference>
<comment type="similarity">
    <text evidence="1 5">Belongs to the peptidase A1 family.</text>
</comment>
<feature type="chain" id="PRO_5002164641" description="Peptidase A1 domain-containing protein" evidence="7">
    <location>
        <begin position="19"/>
        <end position="394"/>
    </location>
</feature>
<evidence type="ECO:0000313" key="10">
    <source>
        <dbReference type="Proteomes" id="UP000054166"/>
    </source>
</evidence>
<dbReference type="OrthoDB" id="771136at2759"/>
<dbReference type="GO" id="GO:0006508">
    <property type="term" value="P:proteolysis"/>
    <property type="evidence" value="ECO:0007669"/>
    <property type="project" value="UniProtKB-KW"/>
</dbReference>
<dbReference type="PANTHER" id="PTHR47966:SF51">
    <property type="entry name" value="BETA-SITE APP-CLEAVING ENZYME, ISOFORM A-RELATED"/>
    <property type="match status" value="1"/>
</dbReference>
<dbReference type="HOGENOM" id="CLU_013253_1_4_1"/>
<protein>
    <recommendedName>
        <fullName evidence="8">Peptidase A1 domain-containing protein</fullName>
    </recommendedName>
</protein>
<keyword evidence="10" id="KW-1185">Reference proteome</keyword>
<dbReference type="SUPFAM" id="SSF50630">
    <property type="entry name" value="Acid proteases"/>
    <property type="match status" value="1"/>
</dbReference>
<evidence type="ECO:0000256" key="1">
    <source>
        <dbReference type="ARBA" id="ARBA00007447"/>
    </source>
</evidence>
<evidence type="ECO:0000256" key="2">
    <source>
        <dbReference type="ARBA" id="ARBA00022750"/>
    </source>
</evidence>
<keyword evidence="5" id="KW-0645">Protease</keyword>
<dbReference type="PANTHER" id="PTHR47966">
    <property type="entry name" value="BETA-SITE APP-CLEAVING ENZYME, ISOFORM A-RELATED"/>
    <property type="match status" value="1"/>
</dbReference>
<dbReference type="InterPro" id="IPR034164">
    <property type="entry name" value="Pepsin-like_dom"/>
</dbReference>
<dbReference type="Gene3D" id="2.40.70.10">
    <property type="entry name" value="Acid Proteases"/>
    <property type="match status" value="2"/>
</dbReference>
<dbReference type="InterPro" id="IPR001969">
    <property type="entry name" value="Aspartic_peptidase_AS"/>
</dbReference>
<evidence type="ECO:0000256" key="7">
    <source>
        <dbReference type="SAM" id="SignalP"/>
    </source>
</evidence>
<dbReference type="InterPro" id="IPR021109">
    <property type="entry name" value="Peptidase_aspartic_dom_sf"/>
</dbReference>
<gene>
    <name evidence="9" type="ORF">PILCRDRAFT_809862</name>
</gene>
<dbReference type="InParanoid" id="A0A0C3GMX8"/>
<keyword evidence="7" id="KW-0732">Signal</keyword>
<evidence type="ECO:0000256" key="4">
    <source>
        <dbReference type="PIRSR" id="PIRSR601461-2"/>
    </source>
</evidence>
<evidence type="ECO:0000259" key="8">
    <source>
        <dbReference type="PROSITE" id="PS51767"/>
    </source>
</evidence>
<keyword evidence="5" id="KW-0378">Hydrolase</keyword>
<keyword evidence="4" id="KW-1015">Disulfide bond</keyword>
<dbReference type="PRINTS" id="PR00792">
    <property type="entry name" value="PEPSIN"/>
</dbReference>
<evidence type="ECO:0000256" key="3">
    <source>
        <dbReference type="PIRSR" id="PIRSR601461-1"/>
    </source>
</evidence>
<sequence>MLSAFPLALLALSVGVGATPDPTTINLTSRKINPSPRSPRDFRKRSLSTTDNIPLTDFFNGTDLQWFGNISMGTPPQMLTAIFDTGSSLLVIASTQCGVACSNQIQFNTSKSSTFRDGGENGTVAFATGLGVKPVESDSELVLNLRSGSDHVRIGEFDAGNTSLFTITDQTPEMNQDFFSGISGMSPDPDGLLKGLINEGMPPVFSFYLTPQAIGHAEMTLGGIDHSKVKGDLVYAQLSNNSDFQGSWQLSSTQISVNGKTSSALNVSRTFIVDTGTSNILMDPQAAEAVYSIISPDIKPKANLTGAFGIPCDKISTLTAEINITLTSTDGKSFNVTIPSSELSVGPFADEPSLCQTVINAFEGLNIIGASALKHYYSVFDVGQQRVGFAPNGH</sequence>
<evidence type="ECO:0000256" key="6">
    <source>
        <dbReference type="SAM" id="MobiDB-lite"/>
    </source>
</evidence>
<dbReference type="EMBL" id="KN832970">
    <property type="protein sequence ID" value="KIM91876.1"/>
    <property type="molecule type" value="Genomic_DNA"/>
</dbReference>
<feature type="active site" evidence="3">
    <location>
        <position position="84"/>
    </location>
</feature>
<evidence type="ECO:0000256" key="5">
    <source>
        <dbReference type="RuleBase" id="RU000454"/>
    </source>
</evidence>
<dbReference type="PROSITE" id="PS51767">
    <property type="entry name" value="PEPTIDASE_A1"/>
    <property type="match status" value="1"/>
</dbReference>
<feature type="signal peptide" evidence="7">
    <location>
        <begin position="1"/>
        <end position="18"/>
    </location>
</feature>
<dbReference type="Pfam" id="PF00026">
    <property type="entry name" value="Asp"/>
    <property type="match status" value="1"/>
</dbReference>
<dbReference type="GO" id="GO:0004190">
    <property type="term" value="F:aspartic-type endopeptidase activity"/>
    <property type="evidence" value="ECO:0007669"/>
    <property type="project" value="UniProtKB-KW"/>
</dbReference>
<dbReference type="InterPro" id="IPR001461">
    <property type="entry name" value="Aspartic_peptidase_A1"/>
</dbReference>
<feature type="active site" evidence="3">
    <location>
        <position position="274"/>
    </location>
</feature>
<dbReference type="AlphaFoldDB" id="A0A0C3GMX8"/>
<dbReference type="Proteomes" id="UP000054166">
    <property type="component" value="Unassembled WGS sequence"/>
</dbReference>
<organism evidence="9 10">
    <name type="scientific">Piloderma croceum (strain F 1598)</name>
    <dbReference type="NCBI Taxonomy" id="765440"/>
    <lineage>
        <taxon>Eukaryota</taxon>
        <taxon>Fungi</taxon>
        <taxon>Dikarya</taxon>
        <taxon>Basidiomycota</taxon>
        <taxon>Agaricomycotina</taxon>
        <taxon>Agaricomycetes</taxon>
        <taxon>Agaricomycetidae</taxon>
        <taxon>Atheliales</taxon>
        <taxon>Atheliaceae</taxon>
        <taxon>Piloderma</taxon>
    </lineage>
</organism>